<name>A0A1I0GY25_9FIRM</name>
<dbReference type="EMBL" id="FOHU01000027">
    <property type="protein sequence ID" value="SET75255.1"/>
    <property type="molecule type" value="Genomic_DNA"/>
</dbReference>
<proteinExistence type="predicted"/>
<reference evidence="1 2" key="1">
    <citation type="submission" date="2016-10" db="EMBL/GenBank/DDBJ databases">
        <authorList>
            <person name="de Groot N.N."/>
        </authorList>
    </citation>
    <scope>NUCLEOTIDE SEQUENCE [LARGE SCALE GENOMIC DNA]</scope>
    <source>
        <strain evidence="1 2">DSM 18979</strain>
    </source>
</reference>
<gene>
    <name evidence="1" type="ORF">SAMN05660297_03381</name>
</gene>
<dbReference type="Proteomes" id="UP000199568">
    <property type="component" value="Unassembled WGS sequence"/>
</dbReference>
<organism evidence="1 2">
    <name type="scientific">Natronincola peptidivorans</name>
    <dbReference type="NCBI Taxonomy" id="426128"/>
    <lineage>
        <taxon>Bacteria</taxon>
        <taxon>Bacillati</taxon>
        <taxon>Bacillota</taxon>
        <taxon>Clostridia</taxon>
        <taxon>Peptostreptococcales</taxon>
        <taxon>Natronincolaceae</taxon>
        <taxon>Natronincola</taxon>
    </lineage>
</organism>
<keyword evidence="2" id="KW-1185">Reference proteome</keyword>
<evidence type="ECO:0000313" key="2">
    <source>
        <dbReference type="Proteomes" id="UP000199568"/>
    </source>
</evidence>
<evidence type="ECO:0000313" key="1">
    <source>
        <dbReference type="EMBL" id="SET75255.1"/>
    </source>
</evidence>
<accession>A0A1I0GY25</accession>
<dbReference type="AlphaFoldDB" id="A0A1I0GY25"/>
<protein>
    <submittedName>
        <fullName evidence="1">Uncharacterized protein</fullName>
    </submittedName>
</protein>
<sequence>MSQEMKRSKKKLAKEVEKGGSALPSALLFLNIYVKVFIVKKLEANILIE</sequence>